<accession>A0AAP5TCN4</accession>
<keyword evidence="2 5" id="KW-0812">Transmembrane</keyword>
<evidence type="ECO:0000313" key="6">
    <source>
        <dbReference type="EMBL" id="MDV7694211.1"/>
    </source>
</evidence>
<evidence type="ECO:0000256" key="2">
    <source>
        <dbReference type="ARBA" id="ARBA00022692"/>
    </source>
</evidence>
<gene>
    <name evidence="7" type="ORF">A7K95_08210</name>
    <name evidence="6" type="ORF">GA842_04775</name>
</gene>
<comment type="subcellular location">
    <subcellularLocation>
        <location evidence="1">Membrane</location>
        <topology evidence="1">Multi-pass membrane protein</topology>
    </subcellularLocation>
</comment>
<reference evidence="7 8" key="1">
    <citation type="submission" date="2016-05" db="EMBL/GenBank/DDBJ databases">
        <title>Draft genome sequence of Pediococcus parvulus 2.6, a probiotic beta-glucan producer strain.</title>
        <authorList>
            <person name="Mohedano M.L."/>
            <person name="Perez-Ramos A."/>
            <person name="Duenas M.T."/>
            <person name="Lamontanara A."/>
            <person name="Orru L."/>
            <person name="Spano G."/>
            <person name="Capozzi V."/>
            <person name="Lopez P."/>
        </authorList>
    </citation>
    <scope>NUCLEOTIDE SEQUENCE [LARGE SCALE GENOMIC DNA]</scope>
    <source>
        <strain evidence="7 8">2.6</strain>
    </source>
</reference>
<dbReference type="Pfam" id="PF09685">
    <property type="entry name" value="MamF_MmsF"/>
    <property type="match status" value="1"/>
</dbReference>
<keyword evidence="8" id="KW-1185">Reference proteome</keyword>
<keyword evidence="3 5" id="KW-1133">Transmembrane helix</keyword>
<feature type="transmembrane region" description="Helical" evidence="5">
    <location>
        <begin position="76"/>
        <end position="99"/>
    </location>
</feature>
<keyword evidence="4 5" id="KW-0472">Membrane</keyword>
<dbReference type="EMBL" id="LXND01000058">
    <property type="protein sequence ID" value="OAD63773.1"/>
    <property type="molecule type" value="Genomic_DNA"/>
</dbReference>
<dbReference type="Proteomes" id="UP001275867">
    <property type="component" value="Unassembled WGS sequence"/>
</dbReference>
<evidence type="ECO:0000313" key="8">
    <source>
        <dbReference type="Proteomes" id="UP000077280"/>
    </source>
</evidence>
<dbReference type="RefSeq" id="WP_068807063.1">
    <property type="nucleotide sequence ID" value="NZ_CP168675.1"/>
</dbReference>
<organism evidence="6 9">
    <name type="scientific">Pediococcus parvulus</name>
    <dbReference type="NCBI Taxonomy" id="54062"/>
    <lineage>
        <taxon>Bacteria</taxon>
        <taxon>Bacillati</taxon>
        <taxon>Bacillota</taxon>
        <taxon>Bacilli</taxon>
        <taxon>Lactobacillales</taxon>
        <taxon>Lactobacillaceae</taxon>
        <taxon>Pediococcus</taxon>
    </lineage>
</organism>
<name>A0AAP5TCN4_9LACO</name>
<feature type="transmembrane region" description="Helical" evidence="5">
    <location>
        <begin position="12"/>
        <end position="30"/>
    </location>
</feature>
<feature type="transmembrane region" description="Helical" evidence="5">
    <location>
        <begin position="42"/>
        <end position="64"/>
    </location>
</feature>
<comment type="caution">
    <text evidence="6">The sequence shown here is derived from an EMBL/GenBank/DDBJ whole genome shotgun (WGS) entry which is preliminary data.</text>
</comment>
<proteinExistence type="predicted"/>
<protein>
    <submittedName>
        <fullName evidence="6">DUF4870 domain-containing protein</fullName>
    </submittedName>
</protein>
<dbReference type="EMBL" id="WERX01000012">
    <property type="protein sequence ID" value="MDV7694211.1"/>
    <property type="molecule type" value="Genomic_DNA"/>
</dbReference>
<dbReference type="InterPro" id="IPR019109">
    <property type="entry name" value="MamF_MmsF"/>
</dbReference>
<reference evidence="6" key="2">
    <citation type="submission" date="2019-10" db="EMBL/GenBank/DDBJ databases">
        <title>Malate fermentation in French cider.</title>
        <authorList>
            <person name="Cousin F.J."/>
            <person name="Medina Fernandez S."/>
            <person name="Misery B."/>
            <person name="Laplace J.-M."/>
            <person name="Cretenet M."/>
        </authorList>
    </citation>
    <scope>NUCLEOTIDE SEQUENCE</scope>
    <source>
        <strain evidence="6">UCMA15901</strain>
    </source>
</reference>
<evidence type="ECO:0000256" key="4">
    <source>
        <dbReference type="ARBA" id="ARBA00023136"/>
    </source>
</evidence>
<dbReference type="GeneID" id="93382315"/>
<dbReference type="Proteomes" id="UP000077280">
    <property type="component" value="Unassembled WGS sequence"/>
</dbReference>
<evidence type="ECO:0000313" key="7">
    <source>
        <dbReference type="EMBL" id="OAD63773.1"/>
    </source>
</evidence>
<evidence type="ECO:0000256" key="3">
    <source>
        <dbReference type="ARBA" id="ARBA00022989"/>
    </source>
</evidence>
<evidence type="ECO:0000256" key="5">
    <source>
        <dbReference type="SAM" id="Phobius"/>
    </source>
</evidence>
<dbReference type="AlphaFoldDB" id="A0AAP5TCN4"/>
<evidence type="ECO:0000313" key="9">
    <source>
        <dbReference type="Proteomes" id="UP001275867"/>
    </source>
</evidence>
<sequence length="107" mass="11866">MTTENKVLSSLSYLSILFLPVLFPLIVWILTSDRPQTRHYAANALLVHLFPAIFLFAILIIAGIQGAISNDPTSVGWLLMILLGIFAIVSIGFFIYSIYKGIKILVN</sequence>
<evidence type="ECO:0000256" key="1">
    <source>
        <dbReference type="ARBA" id="ARBA00004141"/>
    </source>
</evidence>